<dbReference type="GO" id="GO:0005829">
    <property type="term" value="C:cytosol"/>
    <property type="evidence" value="ECO:0007669"/>
    <property type="project" value="TreeGrafter"/>
</dbReference>
<comment type="subunit">
    <text evidence="2 10">Homodimer.</text>
</comment>
<feature type="binding site" evidence="10">
    <location>
        <position position="70"/>
    </location>
    <ligand>
        <name>Mg(2+)</name>
        <dbReference type="ChEBI" id="CHEBI:18420"/>
    </ligand>
</feature>
<dbReference type="PANTHER" id="PTHR11067">
    <property type="entry name" value="INOSINE TRIPHOSPHATE PYROPHOSPHATASE/HAM1 PROTEIN"/>
    <property type="match status" value="1"/>
</dbReference>
<gene>
    <name evidence="12" type="ORF">ELX58_06365</name>
</gene>
<evidence type="ECO:0000256" key="6">
    <source>
        <dbReference type="ARBA" id="ARBA00022842"/>
    </source>
</evidence>
<dbReference type="Pfam" id="PF01725">
    <property type="entry name" value="Ham1p_like"/>
    <property type="match status" value="1"/>
</dbReference>
<evidence type="ECO:0000313" key="13">
    <source>
        <dbReference type="Proteomes" id="UP000294321"/>
    </source>
</evidence>
<sequence>MKTIVIATKNQGKAREYRKMFKAKGINVKTLNDFDNPPKIKETGHSFAENAMIKAKAVVNWLHIPSLADDSGLEVHSINNEPGIYSARYAGDHDDAANKKKLLKRLAGHQDRSATFVTCLVLLKPNGKKLIVDGKLNGEILKTPRGYNGFGYDPLFYVPSKHQTLAEMTTNQKDAISHRGIAARKMMKHFDEWWQD</sequence>
<evidence type="ECO:0000256" key="3">
    <source>
        <dbReference type="ARBA" id="ARBA00022723"/>
    </source>
</evidence>
<dbReference type="InterPro" id="IPR002637">
    <property type="entry name" value="RdgB/HAM1"/>
</dbReference>
<evidence type="ECO:0000256" key="11">
    <source>
        <dbReference type="RuleBase" id="RU003781"/>
    </source>
</evidence>
<dbReference type="AlphaFoldDB" id="A0A4P6ZND7"/>
<evidence type="ECO:0000256" key="4">
    <source>
        <dbReference type="ARBA" id="ARBA00022741"/>
    </source>
</evidence>
<comment type="similarity">
    <text evidence="1 10 11">Belongs to the HAM1 NTPase family.</text>
</comment>
<dbReference type="InterPro" id="IPR029001">
    <property type="entry name" value="ITPase-like_fam"/>
</dbReference>
<dbReference type="GO" id="GO:0036220">
    <property type="term" value="F:ITP diphosphatase activity"/>
    <property type="evidence" value="ECO:0007669"/>
    <property type="project" value="UniProtKB-UniRule"/>
</dbReference>
<feature type="binding site" evidence="10">
    <location>
        <position position="71"/>
    </location>
    <ligand>
        <name>substrate</name>
    </ligand>
</feature>
<dbReference type="OrthoDB" id="9807456at2"/>
<organism evidence="12 13">
    <name type="scientific">Acetilactobacillus jinshanensis</name>
    <dbReference type="NCBI Taxonomy" id="1720083"/>
    <lineage>
        <taxon>Bacteria</taxon>
        <taxon>Bacillati</taxon>
        <taxon>Bacillota</taxon>
        <taxon>Bacilli</taxon>
        <taxon>Lactobacillales</taxon>
        <taxon>Lactobacillaceae</taxon>
        <taxon>Acetilactobacillus</taxon>
    </lineage>
</organism>
<evidence type="ECO:0000256" key="5">
    <source>
        <dbReference type="ARBA" id="ARBA00022801"/>
    </source>
</evidence>
<comment type="catalytic activity">
    <reaction evidence="9 10">
        <text>XTP + H2O = XMP + diphosphate + H(+)</text>
        <dbReference type="Rhea" id="RHEA:28610"/>
        <dbReference type="ChEBI" id="CHEBI:15377"/>
        <dbReference type="ChEBI" id="CHEBI:15378"/>
        <dbReference type="ChEBI" id="CHEBI:33019"/>
        <dbReference type="ChEBI" id="CHEBI:57464"/>
        <dbReference type="ChEBI" id="CHEBI:61314"/>
        <dbReference type="EC" id="3.6.1.66"/>
    </reaction>
</comment>
<dbReference type="GO" id="GO:0000166">
    <property type="term" value="F:nucleotide binding"/>
    <property type="evidence" value="ECO:0007669"/>
    <property type="project" value="UniProtKB-KW"/>
</dbReference>
<feature type="binding site" evidence="10">
    <location>
        <position position="173"/>
    </location>
    <ligand>
        <name>substrate</name>
    </ligand>
</feature>
<feature type="binding site" evidence="10">
    <location>
        <begin position="178"/>
        <end position="179"/>
    </location>
    <ligand>
        <name>substrate</name>
    </ligand>
</feature>
<dbReference type="NCBIfam" id="NF011397">
    <property type="entry name" value="PRK14822.1"/>
    <property type="match status" value="1"/>
</dbReference>
<comment type="catalytic activity">
    <reaction evidence="10">
        <text>ITP + H2O = IMP + diphosphate + H(+)</text>
        <dbReference type="Rhea" id="RHEA:29399"/>
        <dbReference type="ChEBI" id="CHEBI:15377"/>
        <dbReference type="ChEBI" id="CHEBI:15378"/>
        <dbReference type="ChEBI" id="CHEBI:33019"/>
        <dbReference type="ChEBI" id="CHEBI:58053"/>
        <dbReference type="ChEBI" id="CHEBI:61402"/>
        <dbReference type="EC" id="3.6.1.66"/>
    </reaction>
</comment>
<dbReference type="Gene3D" id="3.90.950.10">
    <property type="match status" value="1"/>
</dbReference>
<dbReference type="PANTHER" id="PTHR11067:SF9">
    <property type="entry name" value="INOSINE TRIPHOSPHATE PYROPHOSPHATASE"/>
    <property type="match status" value="1"/>
</dbReference>
<dbReference type="GO" id="GO:0009117">
    <property type="term" value="P:nucleotide metabolic process"/>
    <property type="evidence" value="ECO:0007669"/>
    <property type="project" value="UniProtKB-KW"/>
</dbReference>
<dbReference type="GO" id="GO:0036222">
    <property type="term" value="F:XTP diphosphatase activity"/>
    <property type="evidence" value="ECO:0007669"/>
    <property type="project" value="UniProtKB-UniRule"/>
</dbReference>
<keyword evidence="7 10" id="KW-0546">Nucleotide metabolism</keyword>
<feature type="active site" description="Proton acceptor" evidence="10">
    <location>
        <position position="70"/>
    </location>
</feature>
<dbReference type="InterPro" id="IPR020922">
    <property type="entry name" value="dITP/XTP_pyrophosphatase"/>
</dbReference>
<keyword evidence="5 10" id="KW-0378">Hydrolase</keyword>
<dbReference type="KEGG" id="lji:ELX58_06365"/>
<dbReference type="RefSeq" id="WP_133442288.1">
    <property type="nucleotide sequence ID" value="NZ_CP034726.1"/>
</dbReference>
<keyword evidence="13" id="KW-1185">Reference proteome</keyword>
<accession>A0A4P6ZND7</accession>
<dbReference type="GO" id="GO:0046872">
    <property type="term" value="F:metal ion binding"/>
    <property type="evidence" value="ECO:0007669"/>
    <property type="project" value="UniProtKB-KW"/>
</dbReference>
<evidence type="ECO:0000313" key="12">
    <source>
        <dbReference type="EMBL" id="QBP18730.1"/>
    </source>
</evidence>
<feature type="binding site" evidence="10">
    <location>
        <begin position="8"/>
        <end position="13"/>
    </location>
    <ligand>
        <name>substrate</name>
    </ligand>
</feature>
<dbReference type="CDD" id="cd00515">
    <property type="entry name" value="HAM1"/>
    <property type="match status" value="1"/>
</dbReference>
<feature type="binding site" evidence="10">
    <location>
        <begin position="150"/>
        <end position="153"/>
    </location>
    <ligand>
        <name>substrate</name>
    </ligand>
</feature>
<evidence type="ECO:0000256" key="8">
    <source>
        <dbReference type="ARBA" id="ARBA00051875"/>
    </source>
</evidence>
<keyword evidence="4 10" id="KW-0547">Nucleotide-binding</keyword>
<evidence type="ECO:0000256" key="1">
    <source>
        <dbReference type="ARBA" id="ARBA00008023"/>
    </source>
</evidence>
<comment type="cofactor">
    <cofactor evidence="10">
        <name>Mg(2+)</name>
        <dbReference type="ChEBI" id="CHEBI:18420"/>
    </cofactor>
    <text evidence="10">Binds 1 Mg(2+) ion per subunit.</text>
</comment>
<reference evidence="13" key="1">
    <citation type="submission" date="2018-12" db="EMBL/GenBank/DDBJ databases">
        <title>A new species of lactobacillus.</title>
        <authorList>
            <person name="Jian Y."/>
            <person name="Xin L."/>
            <person name="Hong Z.J."/>
            <person name="Ming L.Z."/>
            <person name="Hong X.Z."/>
        </authorList>
    </citation>
    <scope>NUCLEOTIDE SEQUENCE [LARGE SCALE GENOMIC DNA]</scope>
    <source>
        <strain evidence="13">HSLZ-75</strain>
    </source>
</reference>
<dbReference type="SUPFAM" id="SSF52972">
    <property type="entry name" value="ITPase-like"/>
    <property type="match status" value="1"/>
</dbReference>
<evidence type="ECO:0000256" key="9">
    <source>
        <dbReference type="ARBA" id="ARBA00052017"/>
    </source>
</evidence>
<comment type="caution">
    <text evidence="10">Lacks conserved residue(s) required for the propagation of feature annotation.</text>
</comment>
<dbReference type="Proteomes" id="UP000294321">
    <property type="component" value="Chromosome"/>
</dbReference>
<keyword evidence="3 10" id="KW-0479">Metal-binding</keyword>
<dbReference type="FunFam" id="3.90.950.10:FF:000001">
    <property type="entry name" value="dITP/XTP pyrophosphatase"/>
    <property type="match status" value="1"/>
</dbReference>
<dbReference type="GO" id="GO:0009146">
    <property type="term" value="P:purine nucleoside triphosphate catabolic process"/>
    <property type="evidence" value="ECO:0007669"/>
    <property type="project" value="UniProtKB-UniRule"/>
</dbReference>
<proteinExistence type="inferred from homology"/>
<dbReference type="NCBIfam" id="TIGR00042">
    <property type="entry name" value="RdgB/HAM1 family non-canonical purine NTP pyrophosphatase"/>
    <property type="match status" value="1"/>
</dbReference>
<keyword evidence="6 10" id="KW-0460">Magnesium</keyword>
<evidence type="ECO:0000256" key="2">
    <source>
        <dbReference type="ARBA" id="ARBA00011738"/>
    </source>
</evidence>
<comment type="function">
    <text evidence="10">Pyrophosphatase that catalyzes the hydrolysis of nucleoside triphosphates to their monophosphate derivatives, with a high preference for the non-canonical purine nucleotides XTP (xanthosine triphosphate), dITP (deoxyinosine triphosphate) and ITP. Seems to function as a house-cleaning enzyme that removes non-canonical purine nucleotides from the nucleotide pool, thus preventing their incorporation into DNA/RNA and avoiding chromosomal lesions.</text>
</comment>
<dbReference type="GO" id="GO:0035870">
    <property type="term" value="F:dITP diphosphatase activity"/>
    <property type="evidence" value="ECO:0007669"/>
    <property type="project" value="UniProtKB-UniRule"/>
</dbReference>
<evidence type="ECO:0000256" key="10">
    <source>
        <dbReference type="HAMAP-Rule" id="MF_01405"/>
    </source>
</evidence>
<dbReference type="EC" id="3.6.1.66" evidence="10"/>
<dbReference type="HAMAP" id="MF_01405">
    <property type="entry name" value="Non_canon_purine_NTPase"/>
    <property type="match status" value="1"/>
</dbReference>
<name>A0A4P6ZND7_9LACO</name>
<dbReference type="GO" id="GO:0017111">
    <property type="term" value="F:ribonucleoside triphosphate phosphatase activity"/>
    <property type="evidence" value="ECO:0007669"/>
    <property type="project" value="InterPro"/>
</dbReference>
<protein>
    <recommendedName>
        <fullName evidence="10">dITP/XTP pyrophosphatase</fullName>
        <ecNumber evidence="10">3.6.1.66</ecNumber>
    </recommendedName>
    <alternativeName>
        <fullName evidence="10">Non-canonical purine NTP pyrophosphatase</fullName>
    </alternativeName>
    <alternativeName>
        <fullName evidence="10">Non-standard purine NTP pyrophosphatase</fullName>
    </alternativeName>
    <alternativeName>
        <fullName evidence="10">Nucleoside-triphosphate diphosphatase</fullName>
    </alternativeName>
    <alternativeName>
        <fullName evidence="10">Nucleoside-triphosphate pyrophosphatase</fullName>
        <shortName evidence="10">NTPase</shortName>
    </alternativeName>
</protein>
<evidence type="ECO:0000256" key="7">
    <source>
        <dbReference type="ARBA" id="ARBA00023080"/>
    </source>
</evidence>
<dbReference type="EMBL" id="CP034726">
    <property type="protein sequence ID" value="QBP18730.1"/>
    <property type="molecule type" value="Genomic_DNA"/>
</dbReference>
<comment type="catalytic activity">
    <reaction evidence="8 10">
        <text>dITP + H2O = dIMP + diphosphate + H(+)</text>
        <dbReference type="Rhea" id="RHEA:28342"/>
        <dbReference type="ChEBI" id="CHEBI:15377"/>
        <dbReference type="ChEBI" id="CHEBI:15378"/>
        <dbReference type="ChEBI" id="CHEBI:33019"/>
        <dbReference type="ChEBI" id="CHEBI:61194"/>
        <dbReference type="ChEBI" id="CHEBI:61382"/>
        <dbReference type="EC" id="3.6.1.66"/>
    </reaction>
</comment>